<evidence type="ECO:0000259" key="2">
    <source>
        <dbReference type="Pfam" id="PF13488"/>
    </source>
</evidence>
<feature type="compositionally biased region" description="Basic residues" evidence="1">
    <location>
        <begin position="224"/>
        <end position="236"/>
    </location>
</feature>
<evidence type="ECO:0000256" key="1">
    <source>
        <dbReference type="SAM" id="MobiDB-lite"/>
    </source>
</evidence>
<feature type="compositionally biased region" description="Low complexity" evidence="1">
    <location>
        <begin position="411"/>
        <end position="425"/>
    </location>
</feature>
<feature type="compositionally biased region" description="Basic and acidic residues" evidence="1">
    <location>
        <begin position="254"/>
        <end position="265"/>
    </location>
</feature>
<proteinExistence type="predicted"/>
<accession>A0ABU6G1M1</accession>
<dbReference type="EMBL" id="JARLKY010000026">
    <property type="protein sequence ID" value="MEC0228062.1"/>
    <property type="molecule type" value="Genomic_DNA"/>
</dbReference>
<protein>
    <recommendedName>
        <fullName evidence="2">Glycine zipper domain-containing protein</fullName>
    </recommendedName>
</protein>
<evidence type="ECO:0000313" key="3">
    <source>
        <dbReference type="EMBL" id="MEC0228062.1"/>
    </source>
</evidence>
<feature type="compositionally biased region" description="Basic and acidic residues" evidence="1">
    <location>
        <begin position="208"/>
        <end position="223"/>
    </location>
</feature>
<comment type="caution">
    <text evidence="3">The sequence shown here is derived from an EMBL/GenBank/DDBJ whole genome shotgun (WGS) entry which is preliminary data.</text>
</comment>
<feature type="region of interest" description="Disordered" evidence="1">
    <location>
        <begin position="189"/>
        <end position="292"/>
    </location>
</feature>
<feature type="domain" description="Glycine zipper" evidence="2">
    <location>
        <begin position="337"/>
        <end position="376"/>
    </location>
</feature>
<dbReference type="InterPro" id="IPR039567">
    <property type="entry name" value="Gly-zipper"/>
</dbReference>
<sequence length="477" mass="49933">MSDTVLVGNMAKMMAAQDRLRSMVDRTGASTRRLEDMFGKATEASARLSQITARPTIAIRDYFSFVIDRLLLQLADLRHTKVDLKLMLGEDILRNAKQLRDLLKGLGGSLSIDVEAKGAAKASASASASVTMLSVTTKPDTNPIDTWIDRILKIAEAIKALGEAFQAFGAGFKSFAQGIKILKELFTGKGKQPAADKTKPKAGGKTDPCAKEKTKCKGGDKTKSKAGSKTKCKGGSKTRSQTSDAAAKSKSKANKAEARAGERARGTPPPAPATSDVIPEGNPAAPQGGRLGKLFKKGSKLMKMGGKVVKPLGIALSAVDILTSDNKAAAAIQAGSGAAGTALGAAIGSFILPGVGTAVGGIVGGWLGDKAGSYINDRLFGNKDTSQDQESKTDLLPAGRESEAANPLQNDSSDMSSSSQSSDVSQQYSITVDGITINFPTEKVDEEQLALTIGHHIVSQINAAVENRTENGRMYYV</sequence>
<dbReference type="Pfam" id="PF13488">
    <property type="entry name" value="Gly-zipper_Omp"/>
    <property type="match status" value="1"/>
</dbReference>
<dbReference type="RefSeq" id="WP_326072340.1">
    <property type="nucleotide sequence ID" value="NZ_JARLKY010000026.1"/>
</dbReference>
<reference evidence="3 4" key="1">
    <citation type="submission" date="2023-03" db="EMBL/GenBank/DDBJ databases">
        <title>Bacillus Genome Sequencing.</title>
        <authorList>
            <person name="Dunlap C."/>
        </authorList>
    </citation>
    <scope>NUCLEOTIDE SEQUENCE [LARGE SCALE GENOMIC DNA]</scope>
    <source>
        <strain evidence="3 4">BD-533</strain>
    </source>
</reference>
<feature type="region of interest" description="Disordered" evidence="1">
    <location>
        <begin position="380"/>
        <end position="425"/>
    </location>
</feature>
<name>A0ABU6G1M1_9BACL</name>
<evidence type="ECO:0000313" key="4">
    <source>
        <dbReference type="Proteomes" id="UP001338137"/>
    </source>
</evidence>
<organism evidence="3 4">
    <name type="scientific">Paenibacillus alba</name>
    <dbReference type="NCBI Taxonomy" id="1197127"/>
    <lineage>
        <taxon>Bacteria</taxon>
        <taxon>Bacillati</taxon>
        <taxon>Bacillota</taxon>
        <taxon>Bacilli</taxon>
        <taxon>Bacillales</taxon>
        <taxon>Paenibacillaceae</taxon>
        <taxon>Paenibacillus</taxon>
    </lineage>
</organism>
<keyword evidence="4" id="KW-1185">Reference proteome</keyword>
<gene>
    <name evidence="3" type="ORF">P4I72_13100</name>
</gene>
<feature type="compositionally biased region" description="Low complexity" evidence="1">
    <location>
        <begin position="237"/>
        <end position="248"/>
    </location>
</feature>
<dbReference type="Proteomes" id="UP001338137">
    <property type="component" value="Unassembled WGS sequence"/>
</dbReference>